<keyword evidence="2" id="KW-0812">Transmembrane</keyword>
<dbReference type="Proteomes" id="UP001057702">
    <property type="component" value="Unassembled WGS sequence"/>
</dbReference>
<keyword evidence="2" id="KW-1133">Transmembrane helix</keyword>
<accession>A0ABT1PYQ3</accession>
<dbReference type="EMBL" id="JANFNG010000012">
    <property type="protein sequence ID" value="MCQ4082253.1"/>
    <property type="molecule type" value="Genomic_DNA"/>
</dbReference>
<evidence type="ECO:0000256" key="1">
    <source>
        <dbReference type="SAM" id="MobiDB-lite"/>
    </source>
</evidence>
<feature type="domain" description="TadE-like" evidence="3">
    <location>
        <begin position="15"/>
        <end position="57"/>
    </location>
</feature>
<name>A0ABT1PYQ3_9ACTN</name>
<gene>
    <name evidence="4" type="ORF">NGB36_16970</name>
</gene>
<evidence type="ECO:0000313" key="5">
    <source>
        <dbReference type="Proteomes" id="UP001057702"/>
    </source>
</evidence>
<evidence type="ECO:0000313" key="4">
    <source>
        <dbReference type="EMBL" id="MCQ4082253.1"/>
    </source>
</evidence>
<evidence type="ECO:0000259" key="3">
    <source>
        <dbReference type="Pfam" id="PF07811"/>
    </source>
</evidence>
<sequence>MKRLRGARGAESARGQASLEFLGILPVLLLIALAGIQLGLAAYTASQATTAARTAARTASLHDPEADPRQAGLDSVSGWLQSGTHVDPTDEGEAVKVDVTMDIPSVIPGMSLFGPVHRTATMPKEDSTP</sequence>
<evidence type="ECO:0000256" key="2">
    <source>
        <dbReference type="SAM" id="Phobius"/>
    </source>
</evidence>
<comment type="caution">
    <text evidence="4">The sequence shown here is derived from an EMBL/GenBank/DDBJ whole genome shotgun (WGS) entry which is preliminary data.</text>
</comment>
<protein>
    <submittedName>
        <fullName evidence="4">Pilus assembly protein</fullName>
    </submittedName>
</protein>
<keyword evidence="5" id="KW-1185">Reference proteome</keyword>
<feature type="region of interest" description="Disordered" evidence="1">
    <location>
        <begin position="56"/>
        <end position="92"/>
    </location>
</feature>
<dbReference type="Pfam" id="PF07811">
    <property type="entry name" value="TadE"/>
    <property type="match status" value="1"/>
</dbReference>
<organism evidence="4 5">
    <name type="scientific">Streptomyces humicola</name>
    <dbReference type="NCBI Taxonomy" id="2953240"/>
    <lineage>
        <taxon>Bacteria</taxon>
        <taxon>Bacillati</taxon>
        <taxon>Actinomycetota</taxon>
        <taxon>Actinomycetes</taxon>
        <taxon>Kitasatosporales</taxon>
        <taxon>Streptomycetaceae</taxon>
        <taxon>Streptomyces</taxon>
    </lineage>
</organism>
<reference evidence="4" key="1">
    <citation type="submission" date="2022-06" db="EMBL/GenBank/DDBJ databases">
        <title>Draft genome sequence of Streptomyces sp. RB6PN25 isolated from peat swamp forest in Thailand.</title>
        <authorList>
            <person name="Duangmal K."/>
            <person name="Klaysubun C."/>
        </authorList>
    </citation>
    <scope>NUCLEOTIDE SEQUENCE</scope>
    <source>
        <strain evidence="4">RB6PN25</strain>
    </source>
</reference>
<feature type="transmembrane region" description="Helical" evidence="2">
    <location>
        <begin position="21"/>
        <end position="43"/>
    </location>
</feature>
<dbReference type="RefSeq" id="WP_255921162.1">
    <property type="nucleotide sequence ID" value="NZ_JANFNG010000012.1"/>
</dbReference>
<dbReference type="InterPro" id="IPR012495">
    <property type="entry name" value="TadE-like_dom"/>
</dbReference>
<keyword evidence="2" id="KW-0472">Membrane</keyword>
<proteinExistence type="predicted"/>